<dbReference type="Gene3D" id="2.160.20.160">
    <property type="match status" value="1"/>
</dbReference>
<feature type="domain" description="Bacterial Ig-like" evidence="1">
    <location>
        <begin position="1383"/>
        <end position="1476"/>
    </location>
</feature>
<organism evidence="2 3">
    <name type="scientific">Acidisphaera rubrifaciens HS-AP3</name>
    <dbReference type="NCBI Taxonomy" id="1231350"/>
    <lineage>
        <taxon>Bacteria</taxon>
        <taxon>Pseudomonadati</taxon>
        <taxon>Pseudomonadota</taxon>
        <taxon>Alphaproteobacteria</taxon>
        <taxon>Acetobacterales</taxon>
        <taxon>Acetobacteraceae</taxon>
        <taxon>Acidisphaera</taxon>
    </lineage>
</organism>
<keyword evidence="3" id="KW-1185">Reference proteome</keyword>
<accession>A0A0D6P4A7</accession>
<feature type="domain" description="Bacterial Ig-like" evidence="1">
    <location>
        <begin position="203"/>
        <end position="299"/>
    </location>
</feature>
<comment type="caution">
    <text evidence="2">The sequence shown here is derived from an EMBL/GenBank/DDBJ whole genome shotgun (WGS) entry which is preliminary data.</text>
</comment>
<feature type="domain" description="Bacterial Ig-like" evidence="1">
    <location>
        <begin position="600"/>
        <end position="688"/>
    </location>
</feature>
<dbReference type="InterPro" id="IPR011049">
    <property type="entry name" value="Serralysin-like_metalloprot_C"/>
</dbReference>
<feature type="domain" description="Bacterial Ig-like" evidence="1">
    <location>
        <begin position="1598"/>
        <end position="1674"/>
    </location>
</feature>
<dbReference type="Gene3D" id="2.60.40.10">
    <property type="entry name" value="Immunoglobulins"/>
    <property type="match status" value="14"/>
</dbReference>
<evidence type="ECO:0000313" key="3">
    <source>
        <dbReference type="Proteomes" id="UP000032680"/>
    </source>
</evidence>
<dbReference type="NCBIfam" id="NF033510">
    <property type="entry name" value="Ca_tandemer"/>
    <property type="match status" value="11"/>
</dbReference>
<dbReference type="InterPro" id="IPR001343">
    <property type="entry name" value="Hemolysn_Ca-bd"/>
</dbReference>
<dbReference type="Proteomes" id="UP000032680">
    <property type="component" value="Unassembled WGS sequence"/>
</dbReference>
<feature type="domain" description="Bacterial Ig-like" evidence="1">
    <location>
        <begin position="1083"/>
        <end position="1177"/>
    </location>
</feature>
<feature type="domain" description="Bacterial Ig-like" evidence="1">
    <location>
        <begin position="1282"/>
        <end position="1378"/>
    </location>
</feature>
<feature type="domain" description="Bacterial Ig-like" evidence="1">
    <location>
        <begin position="788"/>
        <end position="883"/>
    </location>
</feature>
<reference evidence="2 3" key="1">
    <citation type="submission" date="2012-11" db="EMBL/GenBank/DDBJ databases">
        <title>Whole genome sequence of Acidisphaera rubrifaciens HS-AP3.</title>
        <authorList>
            <person name="Azuma Y."/>
            <person name="Higashiura N."/>
            <person name="Hirakawa H."/>
            <person name="Matsushita K."/>
        </authorList>
    </citation>
    <scope>NUCLEOTIDE SEQUENCE [LARGE SCALE GENOMIC DNA]</scope>
    <source>
        <strain evidence="2 3">HS-AP3</strain>
    </source>
</reference>
<dbReference type="EMBL" id="BANB01000064">
    <property type="protein sequence ID" value="GAN76156.1"/>
    <property type="molecule type" value="Genomic_DNA"/>
</dbReference>
<protein>
    <submittedName>
        <fullName evidence="2">Hemagglutinin-related protein</fullName>
    </submittedName>
</protein>
<sequence length="2126" mass="206120">MSGTNTINGAAGGLITDATGFNVVQLGSASASVLAGLGTDTIVGGTGNLGVYAEGDNNPLVVAAGSGTLELSMLGGSGTATVTGGAGGETLTGSMGNMDVTQAGALTLHPSNGTVTIAANGDAITVWASDNSGYEVFTPTAGTTVTVAPTPDGFGHTLVTVGANAPLVLGNGFMSPESNPNAISLLTGSNGSGNVIIPAPPAPVVNGLTAATDTGASSSDGITADATPVVTGTAVAGDYVILLEGAQTLGGSVADPSGNWSIAVANPLSNGAHALTAQILDISGVTSATSNTLNVVIDTLPPNAPTITGLDPTTDSGTVGDGITNVRNVVIDGTADAGSSIALYDGATLIGTGTADAAGTFSVGSTVALTDGQHDLTAVETDLAGLTSGASAVYAVTVETVPPPAPMLTLDPASDTGTLGDNITSITTPMIDGTGLPGDAVTIDDGGTVVATTTVGAIGTWTYTPTSPLAYGTHVLTATQTDVAGNISSAGTLDLTIQQVAPVAITAVTPVGGTLIGSDTNAPNITLAGTAAAGASLAITDNGGTALTATADATGAWSVTAPVLTGANTFAVTVTLDPAGTTTGANTTTTLTGYPATPAAPTVAGLAPGSDSGNLGDGVTDIPMPSFTGTGTPGLLVSLKSNGTLVGTGTVDAAGTWTVASTIDLPFGGDTITATDTDPFGTTSAASSSLMTQIVPVPTAPPIALLSGGTTTTTTTPDILLQPFFEPSIAQYNFYDNGTPIGIAPPFIPEFIPSVPLPYGNNVITATATDVYGNVSSASTLDISVLLTSPSLLLAPGSDSGTVGDNLTNVTTPTLDGAAAAGATITVLDNGGTLGTTIADGTGNWSFTAPAPLLAGANTFEAVASLGAGITAASTPLVVTIDTTPPAPPTIGLTAASDTGVPGDGVTTVADPTFTGTVGANDLVSIAADGTVLGTATASAAGIWTFTPSGTLALGTHVITATATDNVGNVSNPNGFGLTILPASVPTPSAALSPASESGVPGSDITNVTTPTLTGTAVAGDIITIDEGTAQLAQATVAADGTWRATLGTPLAAGNHLLLVTDINAGGAVSAPASLALTIETAVATPTLTLAPSSDSGVQGDDLTNVVQPTVTGTTTAGATIAVSDGGTLLGTATADATGAWSYTAPTPLRDGLNAITAVVTDPAGNVSAPGTLDITIERQAAAPSILAFSPNTGPDPATQDTNAPIITLSGTATPSSTVDITDNGSPVGTTISNAAGTWSAVIGLQSGTNTFLANVAADPAGNAGPASAPFVVTQIIGTPTAPAITGLTPATDSGTAGDGITNDVTPAVTGTAPAGMDVTLFDGTTVLGTTTADAGGTWTIALAAPLAAGTYSLTATATDAAGNVSPTSSPYTLQIDTAVPPAPTLALDAASINPVLGDTTTDNQTPTLRGTALPGTTVTVTDRTTTLGQAAVQADGTWSFAVVAPLGLGAHTLTATATDVAGNQSAVASLAMTVDPVPTAIPTITLAPASDSGVAGDRLTNVTTPSLLGTAPAGDVVGITANGTIFATATADVSGRWSYTPSTPLADGTYALLATATDPVSGTSRTSGTYTLRIDTVAPAAPILQSVLGGTQTAQGIITGSVQPDITGTAAPGDQITLLDGTTVLATGTADAAGNWSLLPGTTLAAGTHALTATATDAAGNTSTDATPLDVTVTPQEALQVNQSIPFINAATQSIQQTLGPSWWLGGPAAITYYAPGQPPPPPAAGTTLGLLVGDESNNATLGITPGTQLVSDTAHGATTLLGAGGDSQLVMSTAPQTTYFTGGGSGVYLGNEAAGGPTAPRGNNLVIMPDQGGGNYVVDTGSGNDTVLANSGNNSISAGTGNNWIALGSGNNLVMNQGNDTVDASSGMTTVDAINDTINAAGQGVLVFGGQSTLQFINGAGNATLAGGGNETVYGGSGKLTVYGGSGGGVYYGGRGGNNVIFSGSGASTLTGGAGGNDLLVTKNNQNNLLVASQGSETLFGGQSSGNNIYLGGSGDTEIVAGAGHDTAVMNAGRTTVFSGNGDTTTFAYAPGIVVAGSGNQLIVCGGPSESYGFARGQAGGITDFYNFNPARDHVELWNYGAADLSNALATQTTGGGMTIIRLSDGTQIDFHGMQHVSSSMFSV</sequence>
<dbReference type="InterPro" id="IPR044016">
    <property type="entry name" value="Big_13"/>
</dbReference>
<feature type="domain" description="Bacterial Ig-like" evidence="1">
    <location>
        <begin position="888"/>
        <end position="980"/>
    </location>
</feature>
<gene>
    <name evidence="2" type="ORF">Asru_0064_04</name>
</gene>
<dbReference type="RefSeq" id="WP_048859941.1">
    <property type="nucleotide sequence ID" value="NZ_BANB01000064.1"/>
</dbReference>
<dbReference type="OrthoDB" id="103227at2"/>
<proteinExistence type="predicted"/>
<evidence type="ECO:0000313" key="2">
    <source>
        <dbReference type="EMBL" id="GAN76156.1"/>
    </source>
</evidence>
<evidence type="ECO:0000259" key="1">
    <source>
        <dbReference type="Pfam" id="PF19077"/>
    </source>
</evidence>
<name>A0A0D6P4A7_9PROT</name>
<feature type="domain" description="Bacterial Ig-like" evidence="1">
    <location>
        <begin position="1481"/>
        <end position="1577"/>
    </location>
</feature>
<dbReference type="SUPFAM" id="SSF51120">
    <property type="entry name" value="beta-Roll"/>
    <property type="match status" value="2"/>
</dbReference>
<dbReference type="InterPro" id="IPR013783">
    <property type="entry name" value="Ig-like_fold"/>
</dbReference>
<dbReference type="Pfam" id="PF00353">
    <property type="entry name" value="HemolysinCabind"/>
    <property type="match status" value="2"/>
</dbReference>
<dbReference type="GO" id="GO:0005509">
    <property type="term" value="F:calcium ion binding"/>
    <property type="evidence" value="ECO:0007669"/>
    <property type="project" value="InterPro"/>
</dbReference>
<feature type="domain" description="Bacterial Ig-like" evidence="1">
    <location>
        <begin position="304"/>
        <end position="400"/>
    </location>
</feature>
<dbReference type="Pfam" id="PF19077">
    <property type="entry name" value="Big_13"/>
    <property type="match status" value="12"/>
</dbReference>
<feature type="domain" description="Bacterial Ig-like" evidence="1">
    <location>
        <begin position="985"/>
        <end position="1081"/>
    </location>
</feature>
<feature type="domain" description="Bacterial Ig-like" evidence="1">
    <location>
        <begin position="405"/>
        <end position="497"/>
    </location>
</feature>